<evidence type="ECO:0000256" key="1">
    <source>
        <dbReference type="ARBA" id="ARBA00022737"/>
    </source>
</evidence>
<reference evidence="3 4" key="1">
    <citation type="submission" date="2016-01" db="EMBL/GenBank/DDBJ databases">
        <title>Characterization of the Clostridium difficile lineages that are prevalent in Hong Kong and China.</title>
        <authorList>
            <person name="Kwok J.S.-L."/>
            <person name="Lam W.-Y."/>
            <person name="Ip M."/>
            <person name="Chan T.-F."/>
            <person name="Hawkey P.M."/>
            <person name="Tsui S.K.-W."/>
        </authorList>
    </citation>
    <scope>NUCLEOTIDE SEQUENCE [LARGE SCALE GENOMIC DNA]</scope>
    <source>
        <strain evidence="3 4">300064</strain>
    </source>
</reference>
<dbReference type="EMBL" id="LRDH01000173">
    <property type="protein sequence ID" value="PPV11901.1"/>
    <property type="molecule type" value="Genomic_DNA"/>
</dbReference>
<dbReference type="GO" id="GO:0006355">
    <property type="term" value="P:regulation of DNA-templated transcription"/>
    <property type="evidence" value="ECO:0007669"/>
    <property type="project" value="InterPro"/>
</dbReference>
<dbReference type="SUPFAM" id="SSF63520">
    <property type="entry name" value="PTS-regulatory domain, PRD"/>
    <property type="match status" value="2"/>
</dbReference>
<dbReference type="InterPro" id="IPR050661">
    <property type="entry name" value="BglG_antiterminators"/>
</dbReference>
<feature type="domain" description="PRD" evidence="2">
    <location>
        <begin position="72"/>
        <end position="177"/>
    </location>
</feature>
<dbReference type="GO" id="GO:0003723">
    <property type="term" value="F:RNA binding"/>
    <property type="evidence" value="ECO:0007669"/>
    <property type="project" value="InterPro"/>
</dbReference>
<accession>A0A2S7F5D1</accession>
<dbReference type="Gene3D" id="2.30.24.10">
    <property type="entry name" value="CAT RNA-binding domain"/>
    <property type="match status" value="1"/>
</dbReference>
<dbReference type="InterPro" id="IPR004341">
    <property type="entry name" value="CAT_RNA-bd_dom"/>
</dbReference>
<evidence type="ECO:0000259" key="2">
    <source>
        <dbReference type="PROSITE" id="PS51372"/>
    </source>
</evidence>
<dbReference type="Gene3D" id="1.10.1790.10">
    <property type="entry name" value="PRD domain"/>
    <property type="match status" value="1"/>
</dbReference>
<feature type="domain" description="PRD" evidence="2">
    <location>
        <begin position="178"/>
        <end position="281"/>
    </location>
</feature>
<dbReference type="PANTHER" id="PTHR30185">
    <property type="entry name" value="CRYPTIC BETA-GLUCOSIDE BGL OPERON ANTITERMINATOR"/>
    <property type="match status" value="1"/>
</dbReference>
<evidence type="ECO:0000313" key="4">
    <source>
        <dbReference type="Proteomes" id="UP000238081"/>
    </source>
</evidence>
<name>A0A2S7F5D1_CLOBU</name>
<dbReference type="Gene3D" id="1.20.58.1950">
    <property type="match status" value="1"/>
</dbReference>
<dbReference type="Pfam" id="PF00874">
    <property type="entry name" value="PRD"/>
    <property type="match status" value="2"/>
</dbReference>
<dbReference type="AlphaFoldDB" id="A0A2S7F5D1"/>
<evidence type="ECO:0000313" key="3">
    <source>
        <dbReference type="EMBL" id="PPV11901.1"/>
    </source>
</evidence>
<dbReference type="PROSITE" id="PS51372">
    <property type="entry name" value="PRD_2"/>
    <property type="match status" value="2"/>
</dbReference>
<dbReference type="SMART" id="SM01061">
    <property type="entry name" value="CAT_RBD"/>
    <property type="match status" value="1"/>
</dbReference>
<comment type="caution">
    <text evidence="3">The sequence shown here is derived from an EMBL/GenBank/DDBJ whole genome shotgun (WGS) entry which is preliminary data.</text>
</comment>
<proteinExistence type="predicted"/>
<dbReference type="SUPFAM" id="SSF50151">
    <property type="entry name" value="SacY-like RNA-binding domain"/>
    <property type="match status" value="1"/>
</dbReference>
<keyword evidence="1" id="KW-0677">Repeat</keyword>
<dbReference type="PANTHER" id="PTHR30185:SF16">
    <property type="entry name" value="PROTEIN GLCT"/>
    <property type="match status" value="1"/>
</dbReference>
<organism evidence="3 4">
    <name type="scientific">Clostridium butyricum</name>
    <dbReference type="NCBI Taxonomy" id="1492"/>
    <lineage>
        <taxon>Bacteria</taxon>
        <taxon>Bacillati</taxon>
        <taxon>Bacillota</taxon>
        <taxon>Clostridia</taxon>
        <taxon>Eubacteriales</taxon>
        <taxon>Clostridiaceae</taxon>
        <taxon>Clostridium</taxon>
    </lineage>
</organism>
<dbReference type="Proteomes" id="UP000238081">
    <property type="component" value="Unassembled WGS sequence"/>
</dbReference>
<dbReference type="InterPro" id="IPR036634">
    <property type="entry name" value="PRD_sf"/>
</dbReference>
<protein>
    <submittedName>
        <fullName evidence="3">Transcription antiterminator BglG</fullName>
    </submittedName>
</protein>
<dbReference type="RefSeq" id="WP_043662279.1">
    <property type="nucleotide sequence ID" value="NZ_CANCWB010000001.1"/>
</dbReference>
<sequence>MPIIVNDGIVIQAYNNNTVCIKMLGKEKILFSKGIGFGKKFGDKIPKGTKVEKIFIMENAENLKNFKQIIEKVDKDFFDLCEKIITEISRDLNEKLNERIYIGLIDHLNFSIKRIKNKEIIDNPFLDEIKVLYKTEYMLAQKAARMIKESINVTIPDGEAGLIALHIHSNRNSGNLKDTIKSTNISSMVVDFIEKGLNMKIPKDSLNYARFVTHIKFAIKRIMSNSELENDFIEEIQTKYKISYKVAKDAAQILEKYLNKKVCEDEIAYLAMHVERFRICN</sequence>
<dbReference type="Pfam" id="PF03123">
    <property type="entry name" value="CAT_RBD"/>
    <property type="match status" value="1"/>
</dbReference>
<gene>
    <name evidence="3" type="ORF">AWN73_06235</name>
</gene>
<dbReference type="InterPro" id="IPR036650">
    <property type="entry name" value="CAT_RNA-bd_dom_sf"/>
</dbReference>
<dbReference type="Gene3D" id="1.20.890.100">
    <property type="match status" value="1"/>
</dbReference>
<dbReference type="InterPro" id="IPR011608">
    <property type="entry name" value="PRD"/>
</dbReference>